<name>A0A0W0Z0V1_9GAMM</name>
<dbReference type="OrthoDB" id="5649041at2"/>
<dbReference type="EMBL" id="LNYW01000030">
    <property type="protein sequence ID" value="KTD62744.1"/>
    <property type="molecule type" value="Genomic_DNA"/>
</dbReference>
<protein>
    <submittedName>
        <fullName evidence="1">Uncharacterized protein</fullName>
    </submittedName>
</protein>
<dbReference type="Pfam" id="PF23129">
    <property type="entry name" value="DotZ"/>
    <property type="match status" value="1"/>
</dbReference>
<dbReference type="eggNOG" id="ENOG5030SXU">
    <property type="taxonomic scope" value="Bacteria"/>
</dbReference>
<dbReference type="AlphaFoldDB" id="A0A0W0Z0V1"/>
<reference evidence="1 2" key="1">
    <citation type="submission" date="2015-11" db="EMBL/GenBank/DDBJ databases">
        <title>Genomic analysis of 38 Legionella species identifies large and diverse effector repertoires.</title>
        <authorList>
            <person name="Burstein D."/>
            <person name="Amaro F."/>
            <person name="Zusman T."/>
            <person name="Lifshitz Z."/>
            <person name="Cohen O."/>
            <person name="Gilbert J.A."/>
            <person name="Pupko T."/>
            <person name="Shuman H.A."/>
            <person name="Segal G."/>
        </authorList>
    </citation>
    <scope>NUCLEOTIDE SEQUENCE [LARGE SCALE GENOMIC DNA]</scope>
    <source>
        <strain evidence="1 2">ATCC 49655</strain>
    </source>
</reference>
<dbReference type="RefSeq" id="WP_018578245.1">
    <property type="nucleotide sequence ID" value="NZ_KB892426.1"/>
</dbReference>
<dbReference type="STRING" id="1122169.Lsha_0918"/>
<dbReference type="CDD" id="cd22644">
    <property type="entry name" value="DotZ"/>
    <property type="match status" value="1"/>
</dbReference>
<sequence length="294" mass="33874">MDEIVNDEQLNKWFSTYGVITAERILGKLNITLPHDELLSAIKSPFSFYHSLLRIPLKNVLNGIVLQQANDYHLYVQKLFIDYLLSGESSKSEDSQGASTRESMENERAQLVILGENFHKLQLKQNEVIAKSQQFLRTIASAWKNAFESSLSAVSTTLKNKGFENKKSQVRQGMNQALIFCDYVKAESMGNQYLFVEEFNKELNIPLTEELKDKLIGNMDEMLKIIIAFDDEVRPLVEETDEMAEQARAFRTQFYDTILRVNELIQLLPDYKVNPEQDAINREPLYFDRTLGEA</sequence>
<gene>
    <name evidence="1" type="ORF">Lsha_0918</name>
</gene>
<dbReference type="InterPro" id="IPR049719">
    <property type="entry name" value="DotZ-like"/>
</dbReference>
<comment type="caution">
    <text evidence="1">The sequence shown here is derived from an EMBL/GenBank/DDBJ whole genome shotgun (WGS) entry which is preliminary data.</text>
</comment>
<evidence type="ECO:0000313" key="2">
    <source>
        <dbReference type="Proteomes" id="UP000054600"/>
    </source>
</evidence>
<evidence type="ECO:0000313" key="1">
    <source>
        <dbReference type="EMBL" id="KTD62744.1"/>
    </source>
</evidence>
<organism evidence="1 2">
    <name type="scientific">Legionella shakespearei DSM 23087</name>
    <dbReference type="NCBI Taxonomy" id="1122169"/>
    <lineage>
        <taxon>Bacteria</taxon>
        <taxon>Pseudomonadati</taxon>
        <taxon>Pseudomonadota</taxon>
        <taxon>Gammaproteobacteria</taxon>
        <taxon>Legionellales</taxon>
        <taxon>Legionellaceae</taxon>
        <taxon>Legionella</taxon>
    </lineage>
</organism>
<dbReference type="Proteomes" id="UP000054600">
    <property type="component" value="Unassembled WGS sequence"/>
</dbReference>
<dbReference type="PATRIC" id="fig|1122169.6.peg.1062"/>
<proteinExistence type="predicted"/>
<accession>A0A0W0Z0V1</accession>
<keyword evidence="2" id="KW-1185">Reference proteome</keyword>